<evidence type="ECO:0000256" key="4">
    <source>
        <dbReference type="ARBA" id="ARBA00022840"/>
    </source>
</evidence>
<dbReference type="GO" id="GO:0098796">
    <property type="term" value="C:membrane protein complex"/>
    <property type="evidence" value="ECO:0007669"/>
    <property type="project" value="UniProtKB-ARBA"/>
</dbReference>
<dbReference type="GO" id="GO:0022857">
    <property type="term" value="F:transmembrane transporter activity"/>
    <property type="evidence" value="ECO:0007669"/>
    <property type="project" value="UniProtKB-ARBA"/>
</dbReference>
<dbReference type="InterPro" id="IPR003593">
    <property type="entry name" value="AAA+_ATPase"/>
</dbReference>
<comment type="similarity">
    <text evidence="1">Belongs to the ABC transporter superfamily.</text>
</comment>
<dbReference type="PROSITE" id="PS50893">
    <property type="entry name" value="ABC_TRANSPORTER_2"/>
    <property type="match status" value="1"/>
</dbReference>
<proteinExistence type="inferred from homology"/>
<evidence type="ECO:0000259" key="5">
    <source>
        <dbReference type="PROSITE" id="PS50893"/>
    </source>
</evidence>
<dbReference type="EMBL" id="DVMJ01000041">
    <property type="protein sequence ID" value="HIU13399.1"/>
    <property type="molecule type" value="Genomic_DNA"/>
</dbReference>
<dbReference type="InterPro" id="IPR027417">
    <property type="entry name" value="P-loop_NTPase"/>
</dbReference>
<feature type="domain" description="ABC transporter" evidence="5">
    <location>
        <begin position="7"/>
        <end position="247"/>
    </location>
</feature>
<evidence type="ECO:0000313" key="7">
    <source>
        <dbReference type="Proteomes" id="UP000824175"/>
    </source>
</evidence>
<dbReference type="PANTHER" id="PTHR42798:SF7">
    <property type="entry name" value="ALPHA-D-RIBOSE 1-METHYLPHOSPHONATE 5-TRIPHOSPHATE SYNTHASE SUBUNIT PHNL"/>
    <property type="match status" value="1"/>
</dbReference>
<dbReference type="AlphaFoldDB" id="A0A9D1HQ15"/>
<name>A0A9D1HQ15_9FIRM</name>
<dbReference type="InterPro" id="IPR017871">
    <property type="entry name" value="ABC_transporter-like_CS"/>
</dbReference>
<accession>A0A9D1HQ15</accession>
<dbReference type="SUPFAM" id="SSF52540">
    <property type="entry name" value="P-loop containing nucleoside triphosphate hydrolases"/>
    <property type="match status" value="1"/>
</dbReference>
<dbReference type="Pfam" id="PF00005">
    <property type="entry name" value="ABC_tran"/>
    <property type="match status" value="1"/>
</dbReference>
<dbReference type="CDD" id="cd03255">
    <property type="entry name" value="ABC_MJ0796_LolCDE_FtsE"/>
    <property type="match status" value="1"/>
</dbReference>
<dbReference type="PANTHER" id="PTHR42798">
    <property type="entry name" value="LIPOPROTEIN-RELEASING SYSTEM ATP-BINDING PROTEIN LOLD"/>
    <property type="match status" value="1"/>
</dbReference>
<comment type="caution">
    <text evidence="6">The sequence shown here is derived from an EMBL/GenBank/DDBJ whole genome shotgun (WGS) entry which is preliminary data.</text>
</comment>
<keyword evidence="4 6" id="KW-0067">ATP-binding</keyword>
<dbReference type="GO" id="GO:0005524">
    <property type="term" value="F:ATP binding"/>
    <property type="evidence" value="ECO:0007669"/>
    <property type="project" value="UniProtKB-KW"/>
</dbReference>
<keyword evidence="2" id="KW-0813">Transport</keyword>
<dbReference type="Gene3D" id="3.40.50.300">
    <property type="entry name" value="P-loop containing nucleotide triphosphate hydrolases"/>
    <property type="match status" value="1"/>
</dbReference>
<dbReference type="GO" id="GO:0016887">
    <property type="term" value="F:ATP hydrolysis activity"/>
    <property type="evidence" value="ECO:0007669"/>
    <property type="project" value="InterPro"/>
</dbReference>
<dbReference type="FunFam" id="3.40.50.300:FF:000032">
    <property type="entry name" value="Export ABC transporter ATP-binding protein"/>
    <property type="match status" value="1"/>
</dbReference>
<dbReference type="Proteomes" id="UP000824175">
    <property type="component" value="Unassembled WGS sequence"/>
</dbReference>
<dbReference type="SMART" id="SM00382">
    <property type="entry name" value="AAA"/>
    <property type="match status" value="1"/>
</dbReference>
<reference evidence="6" key="1">
    <citation type="submission" date="2020-10" db="EMBL/GenBank/DDBJ databases">
        <authorList>
            <person name="Gilroy R."/>
        </authorList>
    </citation>
    <scope>NUCLEOTIDE SEQUENCE</scope>
    <source>
        <strain evidence="6">CHK195-11698</strain>
    </source>
</reference>
<keyword evidence="3" id="KW-0547">Nucleotide-binding</keyword>
<reference evidence="6" key="2">
    <citation type="journal article" date="2021" name="PeerJ">
        <title>Extensive microbial diversity within the chicken gut microbiome revealed by metagenomics and culture.</title>
        <authorList>
            <person name="Gilroy R."/>
            <person name="Ravi A."/>
            <person name="Getino M."/>
            <person name="Pursley I."/>
            <person name="Horton D.L."/>
            <person name="Alikhan N.F."/>
            <person name="Baker D."/>
            <person name="Gharbi K."/>
            <person name="Hall N."/>
            <person name="Watson M."/>
            <person name="Adriaenssens E.M."/>
            <person name="Foster-Nyarko E."/>
            <person name="Jarju S."/>
            <person name="Secka A."/>
            <person name="Antonio M."/>
            <person name="Oren A."/>
            <person name="Chaudhuri R.R."/>
            <person name="La Ragione R."/>
            <person name="Hildebrand F."/>
            <person name="Pallen M.J."/>
        </authorList>
    </citation>
    <scope>NUCLEOTIDE SEQUENCE</scope>
    <source>
        <strain evidence="6">CHK195-11698</strain>
    </source>
</reference>
<evidence type="ECO:0000256" key="1">
    <source>
        <dbReference type="ARBA" id="ARBA00005417"/>
    </source>
</evidence>
<protein>
    <submittedName>
        <fullName evidence="6">ABC transporter ATP-binding protein</fullName>
    </submittedName>
</protein>
<evidence type="ECO:0000256" key="3">
    <source>
        <dbReference type="ARBA" id="ARBA00022741"/>
    </source>
</evidence>
<dbReference type="InterPro" id="IPR017911">
    <property type="entry name" value="MacB-like_ATP-bd"/>
</dbReference>
<organism evidence="6 7">
    <name type="scientific">Candidatus Fimiplasma intestinipullorum</name>
    <dbReference type="NCBI Taxonomy" id="2840825"/>
    <lineage>
        <taxon>Bacteria</taxon>
        <taxon>Bacillati</taxon>
        <taxon>Bacillota</taxon>
        <taxon>Clostridia</taxon>
        <taxon>Eubacteriales</taxon>
        <taxon>Candidatus Fimiplasma</taxon>
    </lineage>
</organism>
<gene>
    <name evidence="6" type="ORF">IAD15_04945</name>
</gene>
<evidence type="ECO:0000256" key="2">
    <source>
        <dbReference type="ARBA" id="ARBA00022448"/>
    </source>
</evidence>
<dbReference type="PROSITE" id="PS00211">
    <property type="entry name" value="ABC_TRANSPORTER_1"/>
    <property type="match status" value="1"/>
</dbReference>
<sequence length="266" mass="29973">MEKKKILQAKEVVKIYGSDPKNQVTALDHVSLDVFEGDFITIMGPSGAGKSTFLNNISTIDLPTSGSVKINGTEVRTMGEIEIGRFRYENLGFIFQEFNLLGTLTILENIAVPLTLKNVSRAEIVSRVEAIAKKLEITALLHKFPDECSGGQRQRVAIARALVTNPKLIVADEPTGNLDSKNSYEILKLLKDLNENEGVTIIMVTHDSMIASYSKKLIYIRDGKIDGIIERGYYTQREYFYRIVEINSQESQDLFYEDRHMMEGKE</sequence>
<evidence type="ECO:0000313" key="6">
    <source>
        <dbReference type="EMBL" id="HIU13399.1"/>
    </source>
</evidence>
<dbReference type="InterPro" id="IPR003439">
    <property type="entry name" value="ABC_transporter-like_ATP-bd"/>
</dbReference>